<evidence type="ECO:0000313" key="2">
    <source>
        <dbReference type="EMBL" id="KAI2648364.1"/>
    </source>
</evidence>
<feature type="compositionally biased region" description="Pro residues" evidence="1">
    <location>
        <begin position="214"/>
        <end position="226"/>
    </location>
</feature>
<feature type="region of interest" description="Disordered" evidence="1">
    <location>
        <begin position="212"/>
        <end position="259"/>
    </location>
</feature>
<dbReference type="Proteomes" id="UP000830375">
    <property type="component" value="Unassembled WGS sequence"/>
</dbReference>
<evidence type="ECO:0000256" key="1">
    <source>
        <dbReference type="SAM" id="MobiDB-lite"/>
    </source>
</evidence>
<keyword evidence="3" id="KW-1185">Reference proteome</keyword>
<organism evidence="2 3">
    <name type="scientific">Labeo rohita</name>
    <name type="common">Indian major carp</name>
    <name type="synonym">Cyprinus rohita</name>
    <dbReference type="NCBI Taxonomy" id="84645"/>
    <lineage>
        <taxon>Eukaryota</taxon>
        <taxon>Metazoa</taxon>
        <taxon>Chordata</taxon>
        <taxon>Craniata</taxon>
        <taxon>Vertebrata</taxon>
        <taxon>Euteleostomi</taxon>
        <taxon>Actinopterygii</taxon>
        <taxon>Neopterygii</taxon>
        <taxon>Teleostei</taxon>
        <taxon>Ostariophysi</taxon>
        <taxon>Cypriniformes</taxon>
        <taxon>Cyprinidae</taxon>
        <taxon>Labeoninae</taxon>
        <taxon>Labeonini</taxon>
        <taxon>Labeo</taxon>
    </lineage>
</organism>
<name>A0ABQ8LCY2_LABRO</name>
<feature type="compositionally biased region" description="Pro residues" evidence="1">
    <location>
        <begin position="240"/>
        <end position="252"/>
    </location>
</feature>
<comment type="caution">
    <text evidence="2">The sequence shown here is derived from an EMBL/GenBank/DDBJ whole genome shotgun (WGS) entry which is preliminary data.</text>
</comment>
<reference evidence="2 3" key="1">
    <citation type="submission" date="2022-01" db="EMBL/GenBank/DDBJ databases">
        <title>A high-quality chromosome-level genome assembly of rohu carp, Labeo rohita.</title>
        <authorList>
            <person name="Arick M.A. II"/>
            <person name="Hsu C.-Y."/>
            <person name="Magbanua Z."/>
            <person name="Pechanova O."/>
            <person name="Grover C."/>
            <person name="Miller E."/>
            <person name="Thrash A."/>
            <person name="Ezzel L."/>
            <person name="Alam S."/>
            <person name="Benzie J."/>
            <person name="Hamilton M."/>
            <person name="Karsi A."/>
            <person name="Lawrence M.L."/>
            <person name="Peterson D.G."/>
        </authorList>
    </citation>
    <scope>NUCLEOTIDE SEQUENCE [LARGE SCALE GENOMIC DNA]</scope>
    <source>
        <strain evidence="3">BAU-BD-2019</strain>
        <tissue evidence="2">Blood</tissue>
    </source>
</reference>
<protein>
    <submittedName>
        <fullName evidence="2">Titin</fullName>
    </submittedName>
</protein>
<feature type="compositionally biased region" description="Low complexity" evidence="1">
    <location>
        <begin position="227"/>
        <end position="239"/>
    </location>
</feature>
<gene>
    <name evidence="2" type="ORF">H4Q32_018446</name>
</gene>
<accession>A0ABQ8LCY2</accession>
<dbReference type="EMBL" id="JACTAM010000025">
    <property type="protein sequence ID" value="KAI2648364.1"/>
    <property type="molecule type" value="Genomic_DNA"/>
</dbReference>
<sequence>MLTCPLSSLHLRSPLSPLFPRPAHRGLRFPRLAQRGLLLPCPPQRGLLFPSPTQRETLFLSPVQRGFLFPRASREPGGQQMHAPASFSAVVWQPLWSPSAHCAVGSPRVCQSPSASWLEDPLSLPPASESRTPLRPIDPAAPPWLLTSSSLPWPGSPLVHPGSLVPPAPPWSSFDHPAPWNSIPPAVPRPSVPTALSGSSIPSASPWSSVALAPPWPPGSTSPPRPSGSSPSPWLIGSPPLAPPPPAPPPSVGPLESSTVPPQWLLPPSAPPWVVIMAVAWVSPGSSCSKSLQSSSWLLPLSGVSTPPEPPPKFPPILPSVVSMTQGHAFREGGKKRPLQGFIFKEWASDMRNSSAVASKYTQLLLLASKGIREPYECCLAPPRVLKSTTMHVCGAADAEATRRLSLVGVMTRQINDRIFIFGCVGVMGLGMKFERLRRHMGFLEDLQTWADISGSQRDKWESNHAP</sequence>
<proteinExistence type="predicted"/>
<evidence type="ECO:0000313" key="3">
    <source>
        <dbReference type="Proteomes" id="UP000830375"/>
    </source>
</evidence>